<keyword evidence="3" id="KW-1185">Reference proteome</keyword>
<name>A0A4C1WYT3_EUMVA</name>
<organism evidence="2 3">
    <name type="scientific">Eumeta variegata</name>
    <name type="common">Bagworm moth</name>
    <name type="synonym">Eumeta japonica</name>
    <dbReference type="NCBI Taxonomy" id="151549"/>
    <lineage>
        <taxon>Eukaryota</taxon>
        <taxon>Metazoa</taxon>
        <taxon>Ecdysozoa</taxon>
        <taxon>Arthropoda</taxon>
        <taxon>Hexapoda</taxon>
        <taxon>Insecta</taxon>
        <taxon>Pterygota</taxon>
        <taxon>Neoptera</taxon>
        <taxon>Endopterygota</taxon>
        <taxon>Lepidoptera</taxon>
        <taxon>Glossata</taxon>
        <taxon>Ditrysia</taxon>
        <taxon>Tineoidea</taxon>
        <taxon>Psychidae</taxon>
        <taxon>Oiketicinae</taxon>
        <taxon>Eumeta</taxon>
    </lineage>
</organism>
<protein>
    <recommendedName>
        <fullName evidence="4">Histone-lysine N-methyltransferase SETMAR</fullName>
    </recommendedName>
</protein>
<comment type="caution">
    <text evidence="2">The sequence shown here is derived from an EMBL/GenBank/DDBJ whole genome shotgun (WGS) entry which is preliminary data.</text>
</comment>
<gene>
    <name evidence="2" type="ORF">EVAR_38429_1</name>
</gene>
<reference evidence="2 3" key="1">
    <citation type="journal article" date="2019" name="Commun. Biol.">
        <title>The bagworm genome reveals a unique fibroin gene that provides high tensile strength.</title>
        <authorList>
            <person name="Kono N."/>
            <person name="Nakamura H."/>
            <person name="Ohtoshi R."/>
            <person name="Tomita M."/>
            <person name="Numata K."/>
            <person name="Arakawa K."/>
        </authorList>
    </citation>
    <scope>NUCLEOTIDE SEQUENCE [LARGE SCALE GENOMIC DNA]</scope>
</reference>
<proteinExistence type="predicted"/>
<feature type="region of interest" description="Disordered" evidence="1">
    <location>
        <begin position="27"/>
        <end position="54"/>
    </location>
</feature>
<feature type="compositionally biased region" description="Basic and acidic residues" evidence="1">
    <location>
        <begin position="27"/>
        <end position="40"/>
    </location>
</feature>
<evidence type="ECO:0000313" key="3">
    <source>
        <dbReference type="Proteomes" id="UP000299102"/>
    </source>
</evidence>
<dbReference type="OrthoDB" id="616263at2759"/>
<dbReference type="Proteomes" id="UP000299102">
    <property type="component" value="Unassembled WGS sequence"/>
</dbReference>
<accession>A0A4C1WYT3</accession>
<sequence length="157" mass="17684">MCEDEKCIFFRRITNSVAEVSSIADRAEPSPRVRSERDYRGVSAGPGLPNGTDHPKAIVSVAQPIRMQPTAPILWWCNADTSDYHHSDVKNEHRSGRPFTDNVDAILKKVEKDRYISSYDIVETLRIDDKTVLTHLKKAGYTKKSILGSHTSALKEM</sequence>
<evidence type="ECO:0000313" key="2">
    <source>
        <dbReference type="EMBL" id="GBP55832.1"/>
    </source>
</evidence>
<dbReference type="AlphaFoldDB" id="A0A4C1WYT3"/>
<evidence type="ECO:0008006" key="4">
    <source>
        <dbReference type="Google" id="ProtNLM"/>
    </source>
</evidence>
<evidence type="ECO:0000256" key="1">
    <source>
        <dbReference type="SAM" id="MobiDB-lite"/>
    </source>
</evidence>
<dbReference type="EMBL" id="BGZK01000679">
    <property type="protein sequence ID" value="GBP55832.1"/>
    <property type="molecule type" value="Genomic_DNA"/>
</dbReference>